<evidence type="ECO:0000256" key="3">
    <source>
        <dbReference type="ARBA" id="ARBA00022989"/>
    </source>
</evidence>
<evidence type="ECO:0000313" key="7">
    <source>
        <dbReference type="EMBL" id="EKY01236.1"/>
    </source>
</evidence>
<evidence type="ECO:0000256" key="1">
    <source>
        <dbReference type="ARBA" id="ARBA00004167"/>
    </source>
</evidence>
<evidence type="ECO:0000256" key="5">
    <source>
        <dbReference type="SAM" id="Phobius"/>
    </source>
</evidence>
<dbReference type="OrthoDB" id="9811276at2"/>
<organism evidence="7 8">
    <name type="scientific">Hoylesella saccharolytica F0055</name>
    <dbReference type="NCBI Taxonomy" id="1127699"/>
    <lineage>
        <taxon>Bacteria</taxon>
        <taxon>Pseudomonadati</taxon>
        <taxon>Bacteroidota</taxon>
        <taxon>Bacteroidia</taxon>
        <taxon>Bacteroidales</taxon>
        <taxon>Prevotellaceae</taxon>
        <taxon>Hoylesella</taxon>
    </lineage>
</organism>
<protein>
    <recommendedName>
        <fullName evidence="6">Translocation and assembly module TamB C-terminal domain-containing protein</fullName>
    </recommendedName>
</protein>
<comment type="subcellular location">
    <subcellularLocation>
        <location evidence="1">Membrane</location>
        <topology evidence="1">Single-pass membrane protein</topology>
    </subcellularLocation>
</comment>
<keyword evidence="4 5" id="KW-0472">Membrane</keyword>
<keyword evidence="2 5" id="KW-0812">Transmembrane</keyword>
<dbReference type="HOGENOM" id="CLU_002997_0_0_10"/>
<evidence type="ECO:0000313" key="8">
    <source>
        <dbReference type="Proteomes" id="UP000010433"/>
    </source>
</evidence>
<dbReference type="PANTHER" id="PTHR36985">
    <property type="entry name" value="TRANSLOCATION AND ASSEMBLY MODULE SUBUNIT TAMB"/>
    <property type="match status" value="1"/>
</dbReference>
<accession>L1ND27</accession>
<feature type="domain" description="Translocation and assembly module TamB C-terminal" evidence="6">
    <location>
        <begin position="1094"/>
        <end position="1492"/>
    </location>
</feature>
<feature type="transmembrane region" description="Helical" evidence="5">
    <location>
        <begin position="7"/>
        <end position="28"/>
    </location>
</feature>
<keyword evidence="8" id="KW-1185">Reference proteome</keyword>
<evidence type="ECO:0000259" key="6">
    <source>
        <dbReference type="Pfam" id="PF04357"/>
    </source>
</evidence>
<dbReference type="EMBL" id="AMEP01000074">
    <property type="protein sequence ID" value="EKY01236.1"/>
    <property type="molecule type" value="Genomic_DNA"/>
</dbReference>
<dbReference type="GO" id="GO:0009306">
    <property type="term" value="P:protein secretion"/>
    <property type="evidence" value="ECO:0007669"/>
    <property type="project" value="InterPro"/>
</dbReference>
<proteinExistence type="predicted"/>
<reference evidence="7 8" key="1">
    <citation type="submission" date="2012-05" db="EMBL/GenBank/DDBJ databases">
        <authorList>
            <person name="Weinstock G."/>
            <person name="Sodergren E."/>
            <person name="Lobos E.A."/>
            <person name="Fulton L."/>
            <person name="Fulton R."/>
            <person name="Courtney L."/>
            <person name="Fronick C."/>
            <person name="O'Laughlin M."/>
            <person name="Godfrey J."/>
            <person name="Wilson R.M."/>
            <person name="Miner T."/>
            <person name="Farmer C."/>
            <person name="Delehaunty K."/>
            <person name="Cordes M."/>
            <person name="Minx P."/>
            <person name="Tomlinson C."/>
            <person name="Chen J."/>
            <person name="Wollam A."/>
            <person name="Pepin K.H."/>
            <person name="Bhonagiri V."/>
            <person name="Zhang X."/>
            <person name="Suruliraj S."/>
            <person name="Warren W."/>
            <person name="Mitreva M."/>
            <person name="Mardis E.R."/>
            <person name="Wilson R.K."/>
        </authorList>
    </citation>
    <scope>NUCLEOTIDE SEQUENCE [LARGE SCALE GENOMIC DNA]</scope>
    <source>
        <strain evidence="7 8">F0055</strain>
    </source>
</reference>
<evidence type="ECO:0000256" key="4">
    <source>
        <dbReference type="ARBA" id="ARBA00023136"/>
    </source>
</evidence>
<dbReference type="PATRIC" id="fig|1127699.3.peg.1007"/>
<dbReference type="STRING" id="1127699.HMPREF9151_01094"/>
<name>L1ND27_9BACT</name>
<dbReference type="InterPro" id="IPR007452">
    <property type="entry name" value="TamB_C"/>
</dbReference>
<keyword evidence="3 5" id="KW-1133">Transmembrane helix</keyword>
<dbReference type="PANTHER" id="PTHR36985:SF1">
    <property type="entry name" value="TRANSLOCATION AND ASSEMBLY MODULE SUBUNIT TAMB"/>
    <property type="match status" value="1"/>
</dbReference>
<dbReference type="RefSeq" id="WP_009162308.1">
    <property type="nucleotide sequence ID" value="NZ_KB290987.1"/>
</dbReference>
<dbReference type="Proteomes" id="UP000010433">
    <property type="component" value="Unassembled WGS sequence"/>
</dbReference>
<dbReference type="GO" id="GO:0005886">
    <property type="term" value="C:plasma membrane"/>
    <property type="evidence" value="ECO:0007669"/>
    <property type="project" value="InterPro"/>
</dbReference>
<dbReference type="Pfam" id="PF04357">
    <property type="entry name" value="TamB"/>
    <property type="match status" value="1"/>
</dbReference>
<comment type="caution">
    <text evidence="7">The sequence shown here is derived from an EMBL/GenBank/DDBJ whole genome shotgun (WGS) entry which is preliminary data.</text>
</comment>
<gene>
    <name evidence="7" type="ORF">HMPREF9151_01094</name>
</gene>
<sequence>MKKTVKWTGIVLLTPILLFVVLALLFYFPPFQRWAVRQATDYAAEKTGLEISIHQVRLAFPLNLSIEGVKVLQQNDSLPQVKDTVANIGNAVADVRLLPLLDSRVEVDGLELKDVRLNTAQLIHEVKVKGVIGRLFLQSRGIDLKQKTLHINQAILADASVSVELSDTVPPDTTKSEVFWKILADSINVTHTTAVIHMPGDTLQVKATMEHALMRTGYFDLYKNLYQVGSLDWIGGEVTYDQNFEPRTKGLDANHLHLTQLVVGVDSFFFCQPELRLRLRACSFKEKSGVTISSLTGNVALDSVRLHLPNLVLRTPESMLTADFRMDMNTFAETNPGKMNATLHGSFGKHDLMLMMGKMPQGFRRQWPNRPLTIDGVVRGNLQRIVFTGLSVKLPTAFRLNASGYVENPIDEKNRRAEIYTKVNTYQLGFVTSLLYKNLQRTVRIPTGMGLNGKLNVNGATYSADLTLREGRGLVRAKATVDTKRMAYTAKIRASNFALQHFMPHHGLHAFTGFVEAKGVGTDMLSPHTHLEATARIERFQYGNYPLDHISANASLRNGAMTARLDSKNPLLQGNVLLLGQTTNRQMKAHISCHLPKADLYHLNILDQNIQTALLADVDVESNWKDAYRLEGKIHDITVIDKDKDYQLGAILFNAFTNRDTTHAALNCGDFSLKLTARGGYEQLLKRGESFWNEIAHQLKSKHIDETRLRERLPLAGFYLQSGKNNLFMRILRRYGFDAREASVNLTSSPHEGLNGHVSVNSLLVDSVLLDTIRFRVRSDEAHMVYAAQVRNNKKNPQYVFNALFDGALEERGTYLKTRIYDANDKLGLRLGVKATMEANGIQLSIIGDKPVLGYKTFAVNDSNYVFLGDDRRVRADMKLRAADGTGVQLLTNNNNTDVLQDITLTLNRFSLEKIFDVLPYTPDLSGTLNGDFHIIQTKTELSISSAVSITDMVYQQCPMGDLSTEFVYMPKTDGSHYIDGMLMHNDYEVGRLSGTYYSKGGGTLDATFSMDRLPMFLANGFIPKRVIGFKGYGEGELTIQGSLNNPRVNGEVYLDSTSMFSEPYGVELRFANDPVRIVNSRLLFENFEVYANNDSPLNVAGTFDFSDLNHMTMDVRMRATNYEIIDAKENYRSEVYGKVFVNFYGQMQGELSNLQLRGKLDVLDATDMTYVLRDSPLTTDNQLDELVMFTDFSDSTKTLADRPPLTGFNMSISIDIDPNAHILCALNADKSNYIDLMGGGELRMSYNPMDELRLIGRYTLNNGQMKYSLPVIPLKTFTIKDGSYIEFMGDPMNPRLNITATETAKASVSTNGRDGRIVEFECGVIVTKTLKNMGLEFIIDAPQDMTVSNQLNTMGREERGKLAVTMLTTGMYLADGNTRGFSMNNALSAFLQSQINNITGNALRTLDLSFGLDNVTDASGNMHTDYSFKFAKRLWNNRLRIIIGGKVSSGADVTGRENTFFDNVSFEYRLNKGSTRYMQLFYNRDSYDWLEGDIGKYGFGFIWRRKLRHFRDIFRLKNTEEIIFPQTDSLNVKGNEPKQ</sequence>
<evidence type="ECO:0000256" key="2">
    <source>
        <dbReference type="ARBA" id="ARBA00022692"/>
    </source>
</evidence>